<evidence type="ECO:0000256" key="1">
    <source>
        <dbReference type="SAM" id="MobiDB-lite"/>
    </source>
</evidence>
<keyword evidence="3" id="KW-1185">Reference proteome</keyword>
<name>A0AAV4EB13_9GAST</name>
<evidence type="ECO:0000313" key="3">
    <source>
        <dbReference type="Proteomes" id="UP000762676"/>
    </source>
</evidence>
<reference evidence="2 3" key="1">
    <citation type="journal article" date="2021" name="Elife">
        <title>Chloroplast acquisition without the gene transfer in kleptoplastic sea slugs, Plakobranchus ocellatus.</title>
        <authorList>
            <person name="Maeda T."/>
            <person name="Takahashi S."/>
            <person name="Yoshida T."/>
            <person name="Shimamura S."/>
            <person name="Takaki Y."/>
            <person name="Nagai Y."/>
            <person name="Toyoda A."/>
            <person name="Suzuki Y."/>
            <person name="Arimoto A."/>
            <person name="Ishii H."/>
            <person name="Satoh N."/>
            <person name="Nishiyama T."/>
            <person name="Hasebe M."/>
            <person name="Maruyama T."/>
            <person name="Minagawa J."/>
            <person name="Obokata J."/>
            <person name="Shigenobu S."/>
        </authorList>
    </citation>
    <scope>NUCLEOTIDE SEQUENCE [LARGE SCALE GENOMIC DNA]</scope>
</reference>
<accession>A0AAV4EB13</accession>
<feature type="compositionally biased region" description="Basic and acidic residues" evidence="1">
    <location>
        <begin position="130"/>
        <end position="142"/>
    </location>
</feature>
<feature type="region of interest" description="Disordered" evidence="1">
    <location>
        <begin position="130"/>
        <end position="155"/>
    </location>
</feature>
<gene>
    <name evidence="2" type="ORF">ElyMa_003466800</name>
</gene>
<protein>
    <submittedName>
        <fullName evidence="2">Uncharacterized protein</fullName>
    </submittedName>
</protein>
<dbReference type="AlphaFoldDB" id="A0AAV4EB13"/>
<dbReference type="Proteomes" id="UP000762676">
    <property type="component" value="Unassembled WGS sequence"/>
</dbReference>
<evidence type="ECO:0000313" key="2">
    <source>
        <dbReference type="EMBL" id="GFR57885.1"/>
    </source>
</evidence>
<proteinExistence type="predicted"/>
<comment type="caution">
    <text evidence="2">The sequence shown here is derived from an EMBL/GenBank/DDBJ whole genome shotgun (WGS) entry which is preliminary data.</text>
</comment>
<organism evidence="2 3">
    <name type="scientific">Elysia marginata</name>
    <dbReference type="NCBI Taxonomy" id="1093978"/>
    <lineage>
        <taxon>Eukaryota</taxon>
        <taxon>Metazoa</taxon>
        <taxon>Spiralia</taxon>
        <taxon>Lophotrochozoa</taxon>
        <taxon>Mollusca</taxon>
        <taxon>Gastropoda</taxon>
        <taxon>Heterobranchia</taxon>
        <taxon>Euthyneura</taxon>
        <taxon>Panpulmonata</taxon>
        <taxon>Sacoglossa</taxon>
        <taxon>Placobranchoidea</taxon>
        <taxon>Plakobranchidae</taxon>
        <taxon>Elysia</taxon>
    </lineage>
</organism>
<sequence length="208" mass="23907">MYFVFTPRAKTERLPYAKPPSSPWYHLAKSGYKHQRISPGRYAKPLCYSLPETPALAWSCVSNGRQSHPKGLLVWRACSGSRPTGRPTLRFKDVCRKGLKTCGIKPAELEVEVSNRTVWSAEIKESIKSAEENRELEREQKRTSRHQRSYPVLSSHTTPATDYTCSKCQRCCKSRIGFYSHSRRCSNCHCLTKQKVAIQRVKVHLYRS</sequence>
<dbReference type="EMBL" id="BMAT01007116">
    <property type="protein sequence ID" value="GFR57885.1"/>
    <property type="molecule type" value="Genomic_DNA"/>
</dbReference>